<name>A0A835M6Y0_9MAGN</name>
<dbReference type="InterPro" id="IPR001807">
    <property type="entry name" value="ClC"/>
</dbReference>
<dbReference type="InterPro" id="IPR000719">
    <property type="entry name" value="Prot_kinase_dom"/>
</dbReference>
<dbReference type="Pfam" id="PF00654">
    <property type="entry name" value="Voltage_CLC"/>
    <property type="match status" value="1"/>
</dbReference>
<dbReference type="AlphaFoldDB" id="A0A835M6Y0"/>
<dbReference type="SUPFAM" id="SSF81340">
    <property type="entry name" value="Clc chloride channel"/>
    <property type="match status" value="1"/>
</dbReference>
<comment type="caution">
    <text evidence="8">The sequence shown here is derived from an EMBL/GenBank/DDBJ whole genome shotgun (WGS) entry which is preliminary data.</text>
</comment>
<protein>
    <recommendedName>
        <fullName evidence="7">Protein kinase domain-containing protein</fullName>
    </recommendedName>
</protein>
<evidence type="ECO:0000256" key="3">
    <source>
        <dbReference type="ARBA" id="ARBA00022737"/>
    </source>
</evidence>
<keyword evidence="4" id="KW-1133">Transmembrane helix</keyword>
<dbReference type="Pfam" id="PF08351">
    <property type="entry name" value="TmcA_N"/>
    <property type="match status" value="1"/>
</dbReference>
<dbReference type="OrthoDB" id="1746149at2759"/>
<dbReference type="InterPro" id="IPR013562">
    <property type="entry name" value="TmcA/NAT10_N"/>
</dbReference>
<dbReference type="PROSITE" id="PS00108">
    <property type="entry name" value="PROTEIN_KINASE_ST"/>
    <property type="match status" value="1"/>
</dbReference>
<keyword evidence="9" id="KW-1185">Reference proteome</keyword>
<keyword evidence="2" id="KW-0812">Transmembrane</keyword>
<keyword evidence="5" id="KW-0129">CBS domain</keyword>
<evidence type="ECO:0000256" key="6">
    <source>
        <dbReference type="ARBA" id="ARBA00023136"/>
    </source>
</evidence>
<evidence type="ECO:0000256" key="2">
    <source>
        <dbReference type="ARBA" id="ARBA00022692"/>
    </source>
</evidence>
<evidence type="ECO:0000259" key="7">
    <source>
        <dbReference type="PROSITE" id="PS50011"/>
    </source>
</evidence>
<dbReference type="PROSITE" id="PS50011">
    <property type="entry name" value="PROTEIN_KINASE_DOM"/>
    <property type="match status" value="1"/>
</dbReference>
<evidence type="ECO:0000313" key="9">
    <source>
        <dbReference type="Proteomes" id="UP000631114"/>
    </source>
</evidence>
<dbReference type="InterPro" id="IPR014743">
    <property type="entry name" value="Cl-channel_core"/>
</dbReference>
<dbReference type="InterPro" id="IPR011009">
    <property type="entry name" value="Kinase-like_dom_sf"/>
</dbReference>
<dbReference type="GO" id="GO:0009705">
    <property type="term" value="C:plant-type vacuole membrane"/>
    <property type="evidence" value="ECO:0007669"/>
    <property type="project" value="TreeGrafter"/>
</dbReference>
<reference evidence="8 9" key="1">
    <citation type="submission" date="2020-10" db="EMBL/GenBank/DDBJ databases">
        <title>The Coptis chinensis genome and diversification of protoberbering-type alkaloids.</title>
        <authorList>
            <person name="Wang B."/>
            <person name="Shu S."/>
            <person name="Song C."/>
            <person name="Liu Y."/>
        </authorList>
    </citation>
    <scope>NUCLEOTIDE SEQUENCE [LARGE SCALE GENOMIC DNA]</scope>
    <source>
        <strain evidence="8">HL-2020</strain>
        <tissue evidence="8">Leaf</tissue>
    </source>
</reference>
<dbReference type="Gene3D" id="3.40.50.11040">
    <property type="match status" value="1"/>
</dbReference>
<gene>
    <name evidence="8" type="ORF">IFM89_004659</name>
</gene>
<organism evidence="8 9">
    <name type="scientific">Coptis chinensis</name>
    <dbReference type="NCBI Taxonomy" id="261450"/>
    <lineage>
        <taxon>Eukaryota</taxon>
        <taxon>Viridiplantae</taxon>
        <taxon>Streptophyta</taxon>
        <taxon>Embryophyta</taxon>
        <taxon>Tracheophyta</taxon>
        <taxon>Spermatophyta</taxon>
        <taxon>Magnoliopsida</taxon>
        <taxon>Ranunculales</taxon>
        <taxon>Ranunculaceae</taxon>
        <taxon>Coptidoideae</taxon>
        <taxon>Coptis</taxon>
    </lineage>
</organism>
<dbReference type="Proteomes" id="UP000631114">
    <property type="component" value="Unassembled WGS sequence"/>
</dbReference>
<dbReference type="InterPro" id="IPR008271">
    <property type="entry name" value="Ser/Thr_kinase_AS"/>
</dbReference>
<dbReference type="InterPro" id="IPR051280">
    <property type="entry name" value="Cl-channel/antiporter"/>
</dbReference>
<keyword evidence="3" id="KW-0677">Repeat</keyword>
<dbReference type="PRINTS" id="PR00762">
    <property type="entry name" value="CLCHANNEL"/>
</dbReference>
<dbReference type="GO" id="GO:0005524">
    <property type="term" value="F:ATP binding"/>
    <property type="evidence" value="ECO:0007669"/>
    <property type="project" value="InterPro"/>
</dbReference>
<dbReference type="EMBL" id="JADFTS010000003">
    <property type="protein sequence ID" value="KAF9612956.1"/>
    <property type="molecule type" value="Genomic_DNA"/>
</dbReference>
<dbReference type="GO" id="GO:0004672">
    <property type="term" value="F:protein kinase activity"/>
    <property type="evidence" value="ECO:0007669"/>
    <property type="project" value="InterPro"/>
</dbReference>
<evidence type="ECO:0000256" key="4">
    <source>
        <dbReference type="ARBA" id="ARBA00022989"/>
    </source>
</evidence>
<dbReference type="GO" id="GO:0009671">
    <property type="term" value="F:nitrate:proton symporter activity"/>
    <property type="evidence" value="ECO:0007669"/>
    <property type="project" value="TreeGrafter"/>
</dbReference>
<proteinExistence type="predicted"/>
<dbReference type="SUPFAM" id="SSF56112">
    <property type="entry name" value="Protein kinase-like (PK-like)"/>
    <property type="match status" value="1"/>
</dbReference>
<evidence type="ECO:0000256" key="1">
    <source>
        <dbReference type="ARBA" id="ARBA00004141"/>
    </source>
</evidence>
<dbReference type="Gene3D" id="3.30.200.20">
    <property type="entry name" value="Phosphorylase Kinase, domain 1"/>
    <property type="match status" value="1"/>
</dbReference>
<keyword evidence="6" id="KW-0472">Membrane</keyword>
<accession>A0A835M6Y0</accession>
<dbReference type="PANTHER" id="PTHR11689">
    <property type="entry name" value="CHLORIDE CHANNEL PROTEIN CLC FAMILY MEMBER"/>
    <property type="match status" value="1"/>
</dbReference>
<evidence type="ECO:0000256" key="5">
    <source>
        <dbReference type="ARBA" id="ARBA00023122"/>
    </source>
</evidence>
<dbReference type="GO" id="GO:0015108">
    <property type="term" value="F:chloride transmembrane transporter activity"/>
    <property type="evidence" value="ECO:0007669"/>
    <property type="project" value="InterPro"/>
</dbReference>
<sequence length="337" mass="37505">MIDPFLLFAKSGGLSIACIRIQKELLDFEALTPNLLARTIETVEGGGLIILLLHSLTSLTSLYTMAMDVHERFRTESHSEATGRFNERFLLSVASCKACLIMDDELNVIFHGKETGDQLNGLSILSHNRMNETGIVRKLSDLTKSIQGKCPVISNKSVHFGTGIPNVRWFGVERDYSVLVMDLLGPSLEDLFNFCSGKLSLKTVLRLADQMINRVEFVHTKYFLHRDIKPDNFLMGLGRRTNQIIGSICAVSAGLDLGKEGPLVHIGSCIASLLGQGGPNKHRLKWCWLRYFNNDRDYRDLITCGAASGVCAAFRSPVGDVLFALEKVATWWRRPAM</sequence>
<feature type="domain" description="Protein kinase" evidence="7">
    <location>
        <begin position="74"/>
        <end position="337"/>
    </location>
</feature>
<evidence type="ECO:0000313" key="8">
    <source>
        <dbReference type="EMBL" id="KAF9612956.1"/>
    </source>
</evidence>
<dbReference type="Gene3D" id="1.10.3080.10">
    <property type="entry name" value="Clc chloride channel"/>
    <property type="match status" value="1"/>
</dbReference>
<dbReference type="PANTHER" id="PTHR11689:SF67">
    <property type="entry name" value="CHLORIDE CHANNEL PROTEIN CLC-A"/>
    <property type="match status" value="1"/>
</dbReference>
<comment type="subcellular location">
    <subcellularLocation>
        <location evidence="1">Membrane</location>
        <topology evidence="1">Multi-pass membrane protein</topology>
    </subcellularLocation>
</comment>